<dbReference type="SMART" id="SM00184">
    <property type="entry name" value="RING"/>
    <property type="match status" value="1"/>
</dbReference>
<keyword evidence="4 6" id="KW-0863">Zinc-finger</keyword>
<evidence type="ECO:0000256" key="4">
    <source>
        <dbReference type="ARBA" id="ARBA00022771"/>
    </source>
</evidence>
<dbReference type="EC" id="2.3.2.27" evidence="2"/>
<evidence type="ECO:0000313" key="8">
    <source>
        <dbReference type="EMBL" id="TMX02911.1"/>
    </source>
</evidence>
<dbReference type="Gene3D" id="3.30.40.10">
    <property type="entry name" value="Zinc/RING finger domain, C3HC4 (zinc finger)"/>
    <property type="match status" value="1"/>
</dbReference>
<dbReference type="InterPro" id="IPR001841">
    <property type="entry name" value="Znf_RING"/>
</dbReference>
<dbReference type="GO" id="GO:0008270">
    <property type="term" value="F:zinc ion binding"/>
    <property type="evidence" value="ECO:0007669"/>
    <property type="project" value="UniProtKB-KW"/>
</dbReference>
<proteinExistence type="predicted"/>
<keyword evidence="5" id="KW-0862">Zinc</keyword>
<comment type="catalytic activity">
    <reaction evidence="1">
        <text>S-ubiquitinyl-[E2 ubiquitin-conjugating enzyme]-L-cysteine + [acceptor protein]-L-lysine = [E2 ubiquitin-conjugating enzyme]-L-cysteine + N(6)-ubiquitinyl-[acceptor protein]-L-lysine.</text>
        <dbReference type="EC" id="2.3.2.27"/>
    </reaction>
</comment>
<keyword evidence="3" id="KW-0479">Metal-binding</keyword>
<dbReference type="GO" id="GO:0061630">
    <property type="term" value="F:ubiquitin protein ligase activity"/>
    <property type="evidence" value="ECO:0007669"/>
    <property type="project" value="UniProtKB-EC"/>
</dbReference>
<evidence type="ECO:0000256" key="3">
    <source>
        <dbReference type="ARBA" id="ARBA00022723"/>
    </source>
</evidence>
<dbReference type="SUPFAM" id="SSF57850">
    <property type="entry name" value="RING/U-box"/>
    <property type="match status" value="1"/>
</dbReference>
<reference evidence="8" key="1">
    <citation type="submission" date="2019-05" db="EMBL/GenBank/DDBJ databases">
        <title>The de novo reference genome and transcriptome assemblies of the wild tomato species Solanum chilense.</title>
        <authorList>
            <person name="Stam R."/>
            <person name="Nosenko T."/>
            <person name="Hoerger A.C."/>
            <person name="Stephan W."/>
            <person name="Seidel M.A."/>
            <person name="Kuhn J.M.M."/>
            <person name="Haberer G."/>
            <person name="Tellier A."/>
        </authorList>
    </citation>
    <scope>NUCLEOTIDE SEQUENCE</scope>
    <source>
        <tissue evidence="8">Mature leaves</tissue>
    </source>
</reference>
<evidence type="ECO:0000256" key="6">
    <source>
        <dbReference type="PROSITE-ProRule" id="PRU00175"/>
    </source>
</evidence>
<evidence type="ECO:0000259" key="7">
    <source>
        <dbReference type="PROSITE" id="PS50089"/>
    </source>
</evidence>
<feature type="domain" description="RING-type" evidence="7">
    <location>
        <begin position="186"/>
        <end position="227"/>
    </location>
</feature>
<dbReference type="GO" id="GO:0016567">
    <property type="term" value="P:protein ubiquitination"/>
    <property type="evidence" value="ECO:0007669"/>
    <property type="project" value="TreeGrafter"/>
</dbReference>
<dbReference type="InterPro" id="IPR013083">
    <property type="entry name" value="Znf_RING/FYVE/PHD"/>
</dbReference>
<dbReference type="PANTHER" id="PTHR15710:SF77">
    <property type="entry name" value="RING-H2 FINGER PROTEIN ATL21B"/>
    <property type="match status" value="1"/>
</dbReference>
<protein>
    <recommendedName>
        <fullName evidence="2">RING-type E3 ubiquitin transferase</fullName>
        <ecNumber evidence="2">2.3.2.27</ecNumber>
    </recommendedName>
</protein>
<accession>A0A6N2CBE9</accession>
<name>A0A6N2CBE9_SOLCI</name>
<evidence type="ECO:0000256" key="2">
    <source>
        <dbReference type="ARBA" id="ARBA00012483"/>
    </source>
</evidence>
<evidence type="ECO:0000256" key="1">
    <source>
        <dbReference type="ARBA" id="ARBA00000900"/>
    </source>
</evidence>
<dbReference type="PROSITE" id="PS50089">
    <property type="entry name" value="ZF_RING_2"/>
    <property type="match status" value="1"/>
</dbReference>
<dbReference type="GO" id="GO:0005737">
    <property type="term" value="C:cytoplasm"/>
    <property type="evidence" value="ECO:0007669"/>
    <property type="project" value="TreeGrafter"/>
</dbReference>
<dbReference type="Pfam" id="PF13639">
    <property type="entry name" value="zf-RING_2"/>
    <property type="match status" value="1"/>
</dbReference>
<organism evidence="8">
    <name type="scientific">Solanum chilense</name>
    <name type="common">Tomato</name>
    <name type="synonym">Lycopersicon chilense</name>
    <dbReference type="NCBI Taxonomy" id="4083"/>
    <lineage>
        <taxon>Eukaryota</taxon>
        <taxon>Viridiplantae</taxon>
        <taxon>Streptophyta</taxon>
        <taxon>Embryophyta</taxon>
        <taxon>Tracheophyta</taxon>
        <taxon>Spermatophyta</taxon>
        <taxon>Magnoliopsida</taxon>
        <taxon>eudicotyledons</taxon>
        <taxon>Gunneridae</taxon>
        <taxon>Pentapetalae</taxon>
        <taxon>asterids</taxon>
        <taxon>lamiids</taxon>
        <taxon>Solanales</taxon>
        <taxon>Solanaceae</taxon>
        <taxon>Solanoideae</taxon>
        <taxon>Solaneae</taxon>
        <taxon>Solanum</taxon>
        <taxon>Solanum subgen. Lycopersicon</taxon>
    </lineage>
</organism>
<comment type="caution">
    <text evidence="8">The sequence shown here is derived from an EMBL/GenBank/DDBJ whole genome shotgun (WGS) entry which is preliminary data.</text>
</comment>
<sequence>MWPTGFVCHDCFKHSFVSVKPISEEEKWIIPPITSSYSSSLPVLTIHCNFKIIQQFWYMPPNNLEYVNMGEALDSSSESTQIILHLSDTKLYERLDRAISEVFINFKDEFEDLQHIIVEKIICKLKKIMNRQILEVCMDVTIMIDHQCHGGILLELPENGMVPASKSSIELLEPMEVDERYSNDECLVCLDEMGKETSVLRLPCSHMFHADCITMWLENSHYCPLCRFEMPTN</sequence>
<evidence type="ECO:0000256" key="5">
    <source>
        <dbReference type="ARBA" id="ARBA00022833"/>
    </source>
</evidence>
<gene>
    <name evidence="8" type="ORF">EJD97_019351</name>
</gene>
<dbReference type="AlphaFoldDB" id="A0A6N2CBE9"/>
<dbReference type="EMBL" id="RXGB01000543">
    <property type="protein sequence ID" value="TMX02911.1"/>
    <property type="molecule type" value="Genomic_DNA"/>
</dbReference>
<dbReference type="PANTHER" id="PTHR15710">
    <property type="entry name" value="E3 UBIQUITIN-PROTEIN LIGASE PRAJA"/>
    <property type="match status" value="1"/>
</dbReference>